<dbReference type="AlphaFoldDB" id="A0A382BQ79"/>
<dbReference type="SUPFAM" id="SSF50494">
    <property type="entry name" value="Trypsin-like serine proteases"/>
    <property type="match status" value="1"/>
</dbReference>
<gene>
    <name evidence="1" type="ORF">METZ01_LOCUS168799</name>
</gene>
<reference evidence="1" key="1">
    <citation type="submission" date="2018-05" db="EMBL/GenBank/DDBJ databases">
        <authorList>
            <person name="Lanie J.A."/>
            <person name="Ng W.-L."/>
            <person name="Kazmierczak K.M."/>
            <person name="Andrzejewski T.M."/>
            <person name="Davidsen T.M."/>
            <person name="Wayne K.J."/>
            <person name="Tettelin H."/>
            <person name="Glass J.I."/>
            <person name="Rusch D."/>
            <person name="Podicherti R."/>
            <person name="Tsui H.-C.T."/>
            <person name="Winkler M.E."/>
        </authorList>
    </citation>
    <scope>NUCLEOTIDE SEQUENCE</scope>
</reference>
<dbReference type="PRINTS" id="PR00834">
    <property type="entry name" value="PROTEASES2C"/>
</dbReference>
<dbReference type="InterPro" id="IPR043504">
    <property type="entry name" value="Peptidase_S1_PA_chymotrypsin"/>
</dbReference>
<evidence type="ECO:0008006" key="2">
    <source>
        <dbReference type="Google" id="ProtNLM"/>
    </source>
</evidence>
<name>A0A382BQ79_9ZZZZ</name>
<protein>
    <recommendedName>
        <fullName evidence="2">Serine protease</fullName>
    </recommendedName>
</protein>
<evidence type="ECO:0000313" key="1">
    <source>
        <dbReference type="EMBL" id="SVB15945.1"/>
    </source>
</evidence>
<accession>A0A382BQ79</accession>
<dbReference type="PANTHER" id="PTHR43019">
    <property type="entry name" value="SERINE ENDOPROTEASE DEGS"/>
    <property type="match status" value="1"/>
</dbReference>
<dbReference type="PANTHER" id="PTHR43019:SF23">
    <property type="entry name" value="PROTEASE DO-LIKE 5, CHLOROPLASTIC"/>
    <property type="match status" value="1"/>
</dbReference>
<sequence>MNESLVENDEEYSQVDAEATNLEQKGSVFQIKGLGCNSLQYGTGFFVEENIVVTNAHVVAGVNSPRIIHNGDEYDLDFISLDPNSDLAILRSENFSSKPLQLGEAEEGEFGTILAFVKDGNKVITEVKIREKILAVGKDIFGQPGESREALSLEARIESGFSGAPVLNEDSAVVGVVFSRSRGGGSTAYAVQSSEVKKILKKEPDLGSSTSCIP</sequence>
<organism evidence="1">
    <name type="scientific">marine metagenome</name>
    <dbReference type="NCBI Taxonomy" id="408172"/>
    <lineage>
        <taxon>unclassified sequences</taxon>
        <taxon>metagenomes</taxon>
        <taxon>ecological metagenomes</taxon>
    </lineage>
</organism>
<dbReference type="EMBL" id="UINC01030864">
    <property type="protein sequence ID" value="SVB15945.1"/>
    <property type="molecule type" value="Genomic_DNA"/>
</dbReference>
<dbReference type="GO" id="GO:0006508">
    <property type="term" value="P:proteolysis"/>
    <property type="evidence" value="ECO:0007669"/>
    <property type="project" value="InterPro"/>
</dbReference>
<dbReference type="InterPro" id="IPR009003">
    <property type="entry name" value="Peptidase_S1_PA"/>
</dbReference>
<dbReference type="Gene3D" id="2.40.10.10">
    <property type="entry name" value="Trypsin-like serine proteases"/>
    <property type="match status" value="2"/>
</dbReference>
<dbReference type="Pfam" id="PF13365">
    <property type="entry name" value="Trypsin_2"/>
    <property type="match status" value="1"/>
</dbReference>
<proteinExistence type="predicted"/>
<dbReference type="InterPro" id="IPR001940">
    <property type="entry name" value="Peptidase_S1C"/>
</dbReference>
<dbReference type="GO" id="GO:0004252">
    <property type="term" value="F:serine-type endopeptidase activity"/>
    <property type="evidence" value="ECO:0007669"/>
    <property type="project" value="InterPro"/>
</dbReference>